<dbReference type="Proteomes" id="UP001176210">
    <property type="component" value="Unassembled WGS sequence"/>
</dbReference>
<reference evidence="1" key="1">
    <citation type="submission" date="2022-09" db="EMBL/GenBank/DDBJ databases">
        <authorList>
            <person name="De Moura G.S."/>
            <person name="Carvalho E."/>
            <person name="Ramos Sanchez E.M."/>
            <person name="Sellera F.P."/>
            <person name="Marques M.F.S."/>
            <person name="Heinemann M.B."/>
            <person name="De Vliegher S."/>
            <person name="Souza F.N."/>
            <person name="Mota R.A."/>
        </authorList>
    </citation>
    <scope>NUCLEOTIDE SEQUENCE</scope>
    <source>
        <strain evidence="1">BR656</strain>
    </source>
</reference>
<evidence type="ECO:0000313" key="2">
    <source>
        <dbReference type="Proteomes" id="UP001176210"/>
    </source>
</evidence>
<evidence type="ECO:0000313" key="1">
    <source>
        <dbReference type="EMBL" id="MDL0117100.1"/>
    </source>
</evidence>
<name>A0ABT7HYH2_MAMSC</name>
<comment type="caution">
    <text evidence="1">The sequence shown here is derived from an EMBL/GenBank/DDBJ whole genome shotgun (WGS) entry which is preliminary data.</text>
</comment>
<proteinExistence type="predicted"/>
<gene>
    <name evidence="1" type="ORF">OWO77_08990</name>
</gene>
<dbReference type="RefSeq" id="WP_239705727.1">
    <property type="nucleotide sequence ID" value="NZ_CP120185.1"/>
</dbReference>
<reference evidence="1" key="2">
    <citation type="journal article" date="2023" name="Vet. Microbiol.">
        <title>Emergence of livestock-associated Mammaliicoccus sciuri ST71 co-harbouring mecA and mecC genes in Brazil.</title>
        <authorList>
            <person name="de Moura G.S."/>
            <person name="de Carvalho E."/>
            <person name="Ramos Sanchez E.M."/>
            <person name="Sellera F.P."/>
            <person name="Marques M.F.S."/>
            <person name="Heinemann M.B."/>
            <person name="De Vliegher S."/>
            <person name="Souza F.N."/>
            <person name="Mota R.A."/>
        </authorList>
    </citation>
    <scope>NUCLEOTIDE SEQUENCE</scope>
    <source>
        <strain evidence="1">BR656</strain>
    </source>
</reference>
<dbReference type="EMBL" id="JAPNQM010000004">
    <property type="protein sequence ID" value="MDL0117100.1"/>
    <property type="molecule type" value="Genomic_DNA"/>
</dbReference>
<accession>A0ABT7HYH2</accession>
<protein>
    <submittedName>
        <fullName evidence="1">Uncharacterized protein</fullName>
    </submittedName>
</protein>
<keyword evidence="2" id="KW-1185">Reference proteome</keyword>
<organism evidence="1 2">
    <name type="scientific">Mammaliicoccus sciuri</name>
    <name type="common">Staphylococcus sciuri</name>
    <dbReference type="NCBI Taxonomy" id="1296"/>
    <lineage>
        <taxon>Bacteria</taxon>
        <taxon>Bacillati</taxon>
        <taxon>Bacillota</taxon>
        <taxon>Bacilli</taxon>
        <taxon>Bacillales</taxon>
        <taxon>Staphylococcaceae</taxon>
        <taxon>Mammaliicoccus</taxon>
    </lineage>
</organism>
<sequence>MEFKIKQVADNNYIFLGYVLDYCRASLKTLDIDKSLTISIKQLNKGESFSEYTLNGIVIYIYDEDIESIIRCSSSKVAYKLLIRRVLDSLYDALEADLNKETKMNLWNNFERSTLDFFKHKLFDSEIVTLPRMMFEYDYMNKHSMKDIESKKERIHKIDLVNRVIGDVNTPAYFDFSDQTVKDVEKNEDDIIEIIEELIKSNIQKITELELPEPIKLINSNLEDINPSKYKPESIFALNNIMHYIDKSFYEIVGDDMHFQLADVKNFAADNIHSSNQESMGKGTIYNKFTPRTFNFHEFVIISAIATFYKNPYIKMMDLGKFSSLKADDYKTLKKDLINIPVLMSNFIIDKKIVFADDLTDFIWTKIEGVIDINKQNEVASLIDNIFRLTFTPLNTKKHYNAVQTTFDITDRLTYIISNTSKYNNFINYEDLINSIINSINNWIKYHNNFVQQMESDVASLNFVSDKYYLDIFEAKELDNDFNDDDSLLNSVTSFKSLLDNLTNKVDEKLVCTLITKTIKKL</sequence>